<gene>
    <name evidence="2" type="ORF">O0955_09040</name>
</gene>
<dbReference type="PANTHER" id="PTHR45527">
    <property type="entry name" value="NONRIBOSOMAL PEPTIDE SYNTHETASE"/>
    <property type="match status" value="1"/>
</dbReference>
<name>A0ABT4L8C5_9SPHI</name>
<dbReference type="EMBL" id="JAPWGM010000002">
    <property type="protein sequence ID" value="MCZ4244150.1"/>
    <property type="molecule type" value="Genomic_DNA"/>
</dbReference>
<organism evidence="2 3">
    <name type="scientific">Pedobacter punctiformis</name>
    <dbReference type="NCBI Taxonomy" id="3004097"/>
    <lineage>
        <taxon>Bacteria</taxon>
        <taxon>Pseudomonadati</taxon>
        <taxon>Bacteroidota</taxon>
        <taxon>Sphingobacteriia</taxon>
        <taxon>Sphingobacteriales</taxon>
        <taxon>Sphingobacteriaceae</taxon>
        <taxon>Pedobacter</taxon>
    </lineage>
</organism>
<dbReference type="Proteomes" id="UP001144347">
    <property type="component" value="Unassembled WGS sequence"/>
</dbReference>
<protein>
    <submittedName>
        <fullName evidence="2">AMP-binding protein</fullName>
    </submittedName>
</protein>
<evidence type="ECO:0000259" key="1">
    <source>
        <dbReference type="Pfam" id="PF00501"/>
    </source>
</evidence>
<dbReference type="RefSeq" id="WP_269427216.1">
    <property type="nucleotide sequence ID" value="NZ_JAPWGM010000002.1"/>
</dbReference>
<dbReference type="InterPro" id="IPR020845">
    <property type="entry name" value="AMP-binding_CS"/>
</dbReference>
<dbReference type="Gene3D" id="3.40.50.12780">
    <property type="entry name" value="N-terminal domain of ligase-like"/>
    <property type="match status" value="1"/>
</dbReference>
<dbReference type="InterPro" id="IPR045851">
    <property type="entry name" value="AMP-bd_C_sf"/>
</dbReference>
<dbReference type="SUPFAM" id="SSF56801">
    <property type="entry name" value="Acetyl-CoA synthetase-like"/>
    <property type="match status" value="1"/>
</dbReference>
<dbReference type="InterPro" id="IPR000873">
    <property type="entry name" value="AMP-dep_synth/lig_dom"/>
</dbReference>
<evidence type="ECO:0000313" key="2">
    <source>
        <dbReference type="EMBL" id="MCZ4244150.1"/>
    </source>
</evidence>
<reference evidence="2" key="1">
    <citation type="submission" date="2022-12" db="EMBL/GenBank/DDBJ databases">
        <title>Genome sequence of HCMS5-2.</title>
        <authorList>
            <person name="Woo H."/>
        </authorList>
    </citation>
    <scope>NUCLEOTIDE SEQUENCE</scope>
    <source>
        <strain evidence="2">HCMS5-2</strain>
    </source>
</reference>
<dbReference type="PROSITE" id="PS00455">
    <property type="entry name" value="AMP_BINDING"/>
    <property type="match status" value="1"/>
</dbReference>
<comment type="caution">
    <text evidence="2">The sequence shown here is derived from an EMBL/GenBank/DDBJ whole genome shotgun (WGS) entry which is preliminary data.</text>
</comment>
<keyword evidence="3" id="KW-1185">Reference proteome</keyword>
<sequence length="484" mass="54943">MDLIKILKTHFENNGIAVSEKSGDYSYSDFCKHCLYAREYFLEHNINKVLITAPQGFYAYTLIWGAYLAGTTFCPVNVGLPEDRKDYFIKQFEPDLIIDTEIPVSAKSERLTTPESFFKNADQILPHFEFEVPQIDSTAYIIFTSGSTGLPKGVMIPRKSLNNFIAFSTQEFTSLPNDVWGQYSNLGFDISILDIFTAIISGASLVPFSGTAEKLLPAKNIKDKKITIWHSVPSAIDLMLKTNHINKDIFGHVKTMIFGGERLFPSQVQLLFDANPELIIYNCYGPTETTIYATYQKLTKNDYMEYCTHTVSIGKPLPNYELVLQNKEENLGELVILGDYIASGYLGLKNNSANTAFKEIFIDEVKKWSYATGDYVEYVNNNLYYVCRKDSQIKIKGNRIDLSEIDYALREYGCITNITTCVDDKIIAFVVLKDYSEASLQDYLKKKLPSYYVPNKIINKTSLPFNSSGKIDIKQLTSELIHNQ</sequence>
<proteinExistence type="predicted"/>
<accession>A0ABT4L8C5</accession>
<dbReference type="PANTHER" id="PTHR45527:SF1">
    <property type="entry name" value="FATTY ACID SYNTHASE"/>
    <property type="match status" value="1"/>
</dbReference>
<feature type="domain" description="AMP-dependent synthetase/ligase" evidence="1">
    <location>
        <begin position="16"/>
        <end position="346"/>
    </location>
</feature>
<dbReference type="Pfam" id="PF00501">
    <property type="entry name" value="AMP-binding"/>
    <property type="match status" value="1"/>
</dbReference>
<evidence type="ECO:0000313" key="3">
    <source>
        <dbReference type="Proteomes" id="UP001144347"/>
    </source>
</evidence>
<dbReference type="InterPro" id="IPR042099">
    <property type="entry name" value="ANL_N_sf"/>
</dbReference>
<dbReference type="Gene3D" id="3.30.300.30">
    <property type="match status" value="1"/>
</dbReference>